<keyword evidence="1" id="KW-0808">Transferase</keyword>
<dbReference type="Pfam" id="PF00583">
    <property type="entry name" value="Acetyltransf_1"/>
    <property type="match status" value="1"/>
</dbReference>
<protein>
    <submittedName>
        <fullName evidence="4">GNAT family N-acetyltransferase</fullName>
    </submittedName>
</protein>
<evidence type="ECO:0000313" key="4">
    <source>
        <dbReference type="EMBL" id="MBD8043222.1"/>
    </source>
</evidence>
<proteinExistence type="predicted"/>
<dbReference type="InterPro" id="IPR050832">
    <property type="entry name" value="Bact_Acetyltransf"/>
</dbReference>
<dbReference type="PANTHER" id="PTHR43877">
    <property type="entry name" value="AMINOALKYLPHOSPHONATE N-ACETYLTRANSFERASE-RELATED-RELATED"/>
    <property type="match status" value="1"/>
</dbReference>
<keyword evidence="5" id="KW-1185">Reference proteome</keyword>
<keyword evidence="2" id="KW-0012">Acyltransferase</keyword>
<gene>
    <name evidence="4" type="ORF">H9638_05280</name>
</gene>
<dbReference type="EMBL" id="JACSQC010000002">
    <property type="protein sequence ID" value="MBD8043222.1"/>
    <property type="molecule type" value="Genomic_DNA"/>
</dbReference>
<evidence type="ECO:0000256" key="2">
    <source>
        <dbReference type="ARBA" id="ARBA00023315"/>
    </source>
</evidence>
<dbReference type="Gene3D" id="3.40.630.30">
    <property type="match status" value="1"/>
</dbReference>
<dbReference type="Proteomes" id="UP000652763">
    <property type="component" value="Unassembled WGS sequence"/>
</dbReference>
<organism evidence="4 5">
    <name type="scientific">Arthrobacter pullicola</name>
    <dbReference type="NCBI Taxonomy" id="2762224"/>
    <lineage>
        <taxon>Bacteria</taxon>
        <taxon>Bacillati</taxon>
        <taxon>Actinomycetota</taxon>
        <taxon>Actinomycetes</taxon>
        <taxon>Micrococcales</taxon>
        <taxon>Micrococcaceae</taxon>
        <taxon>Arthrobacter</taxon>
    </lineage>
</organism>
<sequence>MPSTDRAVFAVGPARDTDAAALASLAALTFPLACPPAVTEEEAAEFAGRTLSEDAFAGFVADSARRVLVARADPGLVGYALLVLEPPADPQIGTALEGLPHPTAELSKFYTHPAAHGRGVASGLMAAALQTAEEAGTGTVWLGVNGMNLRAQAFYRKSGFSAVGRKQFPLGPHLFDDLVLARSLASGS</sequence>
<dbReference type="InterPro" id="IPR000182">
    <property type="entry name" value="GNAT_dom"/>
</dbReference>
<evidence type="ECO:0000313" key="5">
    <source>
        <dbReference type="Proteomes" id="UP000652763"/>
    </source>
</evidence>
<dbReference type="PROSITE" id="PS51186">
    <property type="entry name" value="GNAT"/>
    <property type="match status" value="1"/>
</dbReference>
<dbReference type="InterPro" id="IPR016181">
    <property type="entry name" value="Acyl_CoA_acyltransferase"/>
</dbReference>
<dbReference type="RefSeq" id="WP_191746147.1">
    <property type="nucleotide sequence ID" value="NZ_JACSQC010000002.1"/>
</dbReference>
<dbReference type="CDD" id="cd04301">
    <property type="entry name" value="NAT_SF"/>
    <property type="match status" value="1"/>
</dbReference>
<evidence type="ECO:0000256" key="1">
    <source>
        <dbReference type="ARBA" id="ARBA00022679"/>
    </source>
</evidence>
<accession>A0ABR8YG84</accession>
<name>A0ABR8YG84_9MICC</name>
<dbReference type="SUPFAM" id="SSF55729">
    <property type="entry name" value="Acyl-CoA N-acyltransferases (Nat)"/>
    <property type="match status" value="1"/>
</dbReference>
<comment type="caution">
    <text evidence="4">The sequence shown here is derived from an EMBL/GenBank/DDBJ whole genome shotgun (WGS) entry which is preliminary data.</text>
</comment>
<evidence type="ECO:0000259" key="3">
    <source>
        <dbReference type="PROSITE" id="PS51186"/>
    </source>
</evidence>
<reference evidence="4 5" key="1">
    <citation type="submission" date="2020-08" db="EMBL/GenBank/DDBJ databases">
        <title>A Genomic Blueprint of the Chicken Gut Microbiome.</title>
        <authorList>
            <person name="Gilroy R."/>
            <person name="Ravi A."/>
            <person name="Getino M."/>
            <person name="Pursley I."/>
            <person name="Horton D.L."/>
            <person name="Alikhan N.-F."/>
            <person name="Baker D."/>
            <person name="Gharbi K."/>
            <person name="Hall N."/>
            <person name="Watson M."/>
            <person name="Adriaenssens E.M."/>
            <person name="Foster-Nyarko E."/>
            <person name="Jarju S."/>
            <person name="Secka A."/>
            <person name="Antonio M."/>
            <person name="Oren A."/>
            <person name="Chaudhuri R."/>
            <person name="La Ragione R.M."/>
            <person name="Hildebrand F."/>
            <person name="Pallen M.J."/>
        </authorList>
    </citation>
    <scope>NUCLEOTIDE SEQUENCE [LARGE SCALE GENOMIC DNA]</scope>
    <source>
        <strain evidence="4 5">Sa2BUA2</strain>
    </source>
</reference>
<feature type="domain" description="N-acetyltransferase" evidence="3">
    <location>
        <begin position="25"/>
        <end position="185"/>
    </location>
</feature>